<evidence type="ECO:0000313" key="2">
    <source>
        <dbReference type="Proteomes" id="UP000253961"/>
    </source>
</evidence>
<sequence length="77" mass="9130">MGYLVKNFVDRKEAYKNKPLDRLLDMLELPVLSYGTMSSYPPYEKEVRGIRLKLENDLSIHRKLELKKTPVLLNIFF</sequence>
<accession>A0A369PYY4</accession>
<reference evidence="1 2" key="1">
    <citation type="submission" date="2018-07" db="EMBL/GenBank/DDBJ databases">
        <title>Pedobacter sp. nov., isolated from soil.</title>
        <authorList>
            <person name="Zhou L.Y."/>
            <person name="Du Z.J."/>
        </authorList>
    </citation>
    <scope>NUCLEOTIDE SEQUENCE [LARGE SCALE GENOMIC DNA]</scope>
    <source>
        <strain evidence="1 2">JDX94</strain>
    </source>
</reference>
<dbReference type="EMBL" id="QPKV01000002">
    <property type="protein sequence ID" value="RDC57833.1"/>
    <property type="molecule type" value="Genomic_DNA"/>
</dbReference>
<proteinExistence type="predicted"/>
<organism evidence="1 2">
    <name type="scientific">Pedobacter chinensis</name>
    <dbReference type="NCBI Taxonomy" id="2282421"/>
    <lineage>
        <taxon>Bacteria</taxon>
        <taxon>Pseudomonadati</taxon>
        <taxon>Bacteroidota</taxon>
        <taxon>Sphingobacteriia</taxon>
        <taxon>Sphingobacteriales</taxon>
        <taxon>Sphingobacteriaceae</taxon>
        <taxon>Pedobacter</taxon>
    </lineage>
</organism>
<keyword evidence="2" id="KW-1185">Reference proteome</keyword>
<dbReference type="Proteomes" id="UP000253961">
    <property type="component" value="Unassembled WGS sequence"/>
</dbReference>
<dbReference type="AlphaFoldDB" id="A0A369PYY4"/>
<comment type="caution">
    <text evidence="1">The sequence shown here is derived from an EMBL/GenBank/DDBJ whole genome shotgun (WGS) entry which is preliminary data.</text>
</comment>
<protein>
    <submittedName>
        <fullName evidence="1">Uncharacterized protein</fullName>
    </submittedName>
</protein>
<evidence type="ECO:0000313" key="1">
    <source>
        <dbReference type="EMBL" id="RDC57833.1"/>
    </source>
</evidence>
<name>A0A369PYY4_9SPHI</name>
<gene>
    <name evidence="1" type="ORF">DU508_02450</name>
</gene>